<dbReference type="InterPro" id="IPR036412">
    <property type="entry name" value="HAD-like_sf"/>
</dbReference>
<accession>A0ABX8GLI8</accession>
<dbReference type="InterPro" id="IPR023214">
    <property type="entry name" value="HAD_sf"/>
</dbReference>
<dbReference type="PANTHER" id="PTHR10000">
    <property type="entry name" value="PHOSPHOSERINE PHOSPHATASE"/>
    <property type="match status" value="1"/>
</dbReference>
<evidence type="ECO:0000313" key="3">
    <source>
        <dbReference type="Proteomes" id="UP000679335"/>
    </source>
</evidence>
<feature type="region of interest" description="Disordered" evidence="1">
    <location>
        <begin position="287"/>
        <end position="338"/>
    </location>
</feature>
<organism evidence="2 3">
    <name type="scientific">Cellulomonas dongxiuzhuiae</name>
    <dbReference type="NCBI Taxonomy" id="2819979"/>
    <lineage>
        <taxon>Bacteria</taxon>
        <taxon>Bacillati</taxon>
        <taxon>Actinomycetota</taxon>
        <taxon>Actinomycetes</taxon>
        <taxon>Micrococcales</taxon>
        <taxon>Cellulomonadaceae</taxon>
        <taxon>Cellulomonas</taxon>
    </lineage>
</organism>
<dbReference type="PANTHER" id="PTHR10000:SF8">
    <property type="entry name" value="HAD SUPERFAMILY HYDROLASE-LIKE, TYPE 3"/>
    <property type="match status" value="1"/>
</dbReference>
<sequence length="338" mass="34183">MTAAPDHAWDVPGESDVRLVASDLDGTLLGPDGAVSRRTADALAAAEDAGLDVVFVTARPHRWLADLASHVAGHGVAICANGASVVDVAGLRVLEEHGMDARRVAAVAARLRAAWGADAVHLAAESADGFASEHGFVSEHEVPAGSPTAVRIEDVLTPTTLKLLLRAPGRLQEADAFVAEAQAVIGDLAHVTSSAAGALGEIAAPGVTKAATLAAWAAARGIAPAQVWAVGDAPNDLPMLTWAGRAFAVANAHPAVRAAAHETLPSNADDGVAVLLDRAAARARARAADGSTLARLGDEGAPHGTASTGTRQLPDVQGRRSTGTRSVDTPPAGTQEDA</sequence>
<keyword evidence="3" id="KW-1185">Reference proteome</keyword>
<dbReference type="Pfam" id="PF08282">
    <property type="entry name" value="Hydrolase_3"/>
    <property type="match status" value="1"/>
</dbReference>
<dbReference type="NCBIfam" id="TIGR01484">
    <property type="entry name" value="HAD-SF-IIB"/>
    <property type="match status" value="1"/>
</dbReference>
<proteinExistence type="predicted"/>
<dbReference type="RefSeq" id="WP_214765720.1">
    <property type="nucleotide sequence ID" value="NZ_CP076023.1"/>
</dbReference>
<dbReference type="Proteomes" id="UP000679335">
    <property type="component" value="Chromosome"/>
</dbReference>
<dbReference type="GO" id="GO:0016787">
    <property type="term" value="F:hydrolase activity"/>
    <property type="evidence" value="ECO:0007669"/>
    <property type="project" value="UniProtKB-KW"/>
</dbReference>
<reference evidence="2 3" key="1">
    <citation type="submission" date="2021-05" db="EMBL/GenBank/DDBJ databases">
        <title>Novel species in genus Cellulomonas.</title>
        <authorList>
            <person name="Zhang G."/>
        </authorList>
    </citation>
    <scope>NUCLEOTIDE SEQUENCE [LARGE SCALE GENOMIC DNA]</scope>
    <source>
        <strain evidence="3">zg-ZUI157</strain>
    </source>
</reference>
<evidence type="ECO:0000313" key="2">
    <source>
        <dbReference type="EMBL" id="QWC17039.1"/>
    </source>
</evidence>
<protein>
    <submittedName>
        <fullName evidence="2">Cof-type HAD-IIB family hydrolase</fullName>
    </submittedName>
</protein>
<dbReference type="Gene3D" id="3.30.1240.10">
    <property type="match status" value="1"/>
</dbReference>
<dbReference type="EMBL" id="CP076023">
    <property type="protein sequence ID" value="QWC17039.1"/>
    <property type="molecule type" value="Genomic_DNA"/>
</dbReference>
<keyword evidence="2" id="KW-0378">Hydrolase</keyword>
<dbReference type="SUPFAM" id="SSF56784">
    <property type="entry name" value="HAD-like"/>
    <property type="match status" value="1"/>
</dbReference>
<gene>
    <name evidence="2" type="ORF">KKR89_05330</name>
</gene>
<dbReference type="InterPro" id="IPR006379">
    <property type="entry name" value="HAD-SF_hydro_IIB"/>
</dbReference>
<name>A0ABX8GLI8_9CELL</name>
<dbReference type="Gene3D" id="3.40.50.1000">
    <property type="entry name" value="HAD superfamily/HAD-like"/>
    <property type="match status" value="1"/>
</dbReference>
<evidence type="ECO:0000256" key="1">
    <source>
        <dbReference type="SAM" id="MobiDB-lite"/>
    </source>
</evidence>